<keyword evidence="1" id="KW-0472">Membrane</keyword>
<keyword evidence="1" id="KW-0812">Transmembrane</keyword>
<reference evidence="2" key="1">
    <citation type="submission" date="2019-12" db="EMBL/GenBank/DDBJ databases">
        <title>An insight into the sialome of adult female Ixodes ricinus ticks feeding for 6 days.</title>
        <authorList>
            <person name="Perner J."/>
            <person name="Ribeiro J.M.C."/>
        </authorList>
    </citation>
    <scope>NUCLEOTIDE SEQUENCE</scope>
    <source>
        <strain evidence="2">Semi-engorged</strain>
        <tissue evidence="2">Salivary glands</tissue>
    </source>
</reference>
<organism evidence="2">
    <name type="scientific">Ixodes ricinus</name>
    <name type="common">Common tick</name>
    <name type="synonym">Acarus ricinus</name>
    <dbReference type="NCBI Taxonomy" id="34613"/>
    <lineage>
        <taxon>Eukaryota</taxon>
        <taxon>Metazoa</taxon>
        <taxon>Ecdysozoa</taxon>
        <taxon>Arthropoda</taxon>
        <taxon>Chelicerata</taxon>
        <taxon>Arachnida</taxon>
        <taxon>Acari</taxon>
        <taxon>Parasitiformes</taxon>
        <taxon>Ixodida</taxon>
        <taxon>Ixodoidea</taxon>
        <taxon>Ixodidae</taxon>
        <taxon>Ixodinae</taxon>
        <taxon>Ixodes</taxon>
    </lineage>
</organism>
<feature type="transmembrane region" description="Helical" evidence="1">
    <location>
        <begin position="46"/>
        <end position="69"/>
    </location>
</feature>
<proteinExistence type="predicted"/>
<dbReference type="EMBL" id="GIFC01012270">
    <property type="protein sequence ID" value="MXU94353.1"/>
    <property type="molecule type" value="Transcribed_RNA"/>
</dbReference>
<sequence length="161" mass="18467">MKILVFNNCHSFDLWVVGARVLFTLNNAHTVCFHIPLKGVTPRSKLIIFFFFFNAESVSTPLASFFFMFSNSAFIKSILDFTSRISERRSRISLRKSLSIVSLNDFHSALISSRNSAKRRVRSFAIGWVTPYREQQHELAAATASFLNVRVFYIVNHQPAK</sequence>
<keyword evidence="1" id="KW-1133">Transmembrane helix</keyword>
<name>A0A6B0UWS4_IXORI</name>
<dbReference type="AlphaFoldDB" id="A0A6B0UWS4"/>
<evidence type="ECO:0000313" key="2">
    <source>
        <dbReference type="EMBL" id="MXU94353.1"/>
    </source>
</evidence>
<accession>A0A6B0UWS4</accession>
<evidence type="ECO:0000256" key="1">
    <source>
        <dbReference type="SAM" id="Phobius"/>
    </source>
</evidence>
<protein>
    <submittedName>
        <fullName evidence="2">Uncharacterized protein</fullName>
    </submittedName>
</protein>